<organism evidence="1 2">
    <name type="scientific">Arenimonas caeni</name>
    <dbReference type="NCBI Taxonomy" id="2058085"/>
    <lineage>
        <taxon>Bacteria</taxon>
        <taxon>Pseudomonadati</taxon>
        <taxon>Pseudomonadota</taxon>
        <taxon>Gammaproteobacteria</taxon>
        <taxon>Lysobacterales</taxon>
        <taxon>Lysobacteraceae</taxon>
        <taxon>Arenimonas</taxon>
    </lineage>
</organism>
<evidence type="ECO:0000313" key="2">
    <source>
        <dbReference type="Proteomes" id="UP000241736"/>
    </source>
</evidence>
<accession>A0A2P6M6N8</accession>
<evidence type="ECO:0008006" key="3">
    <source>
        <dbReference type="Google" id="ProtNLM"/>
    </source>
</evidence>
<protein>
    <recommendedName>
        <fullName evidence="3">DUF3293 domain-containing protein</fullName>
    </recommendedName>
</protein>
<gene>
    <name evidence="1" type="ORF">C6N40_11340</name>
</gene>
<proteinExistence type="predicted"/>
<dbReference type="InterPro" id="IPR021710">
    <property type="entry name" value="DUF3293"/>
</dbReference>
<comment type="caution">
    <text evidence="1">The sequence shown here is derived from an EMBL/GenBank/DDBJ whole genome shotgun (WGS) entry which is preliminary data.</text>
</comment>
<dbReference type="AlphaFoldDB" id="A0A2P6M6N8"/>
<evidence type="ECO:0000313" key="1">
    <source>
        <dbReference type="EMBL" id="PRH81671.1"/>
    </source>
</evidence>
<name>A0A2P6M6N8_9GAMM</name>
<sequence>MQMHATYPPPPAMMASFADAVYRVYDQGRRIDLRIGQPNPDMAALLARFGASHGGLVTGENPFGQQQSAEANAAANAELAAAIDALGLPRLPSDGGSEDGAWNEPGFLVVGGEGQPADALARRFRQAAWVRIEADGSAHLAGCEYPLASSGLEPCWPPQVFPGPAGGTGPQPA</sequence>
<dbReference type="EMBL" id="PVLF01000019">
    <property type="protein sequence ID" value="PRH81671.1"/>
    <property type="molecule type" value="Genomic_DNA"/>
</dbReference>
<dbReference type="Proteomes" id="UP000241736">
    <property type="component" value="Unassembled WGS sequence"/>
</dbReference>
<dbReference type="OrthoDB" id="6024680at2"/>
<reference evidence="1 2" key="1">
    <citation type="submission" date="2018-03" db="EMBL/GenBank/DDBJ databases">
        <title>Arenimonas caeni sp. nov., isolated from activated sludge.</title>
        <authorList>
            <person name="Liu H."/>
        </authorList>
    </citation>
    <scope>NUCLEOTIDE SEQUENCE [LARGE SCALE GENOMIC DNA]</scope>
    <source>
        <strain evidence="2">z29</strain>
    </source>
</reference>
<dbReference type="RefSeq" id="WP_106991144.1">
    <property type="nucleotide sequence ID" value="NZ_KZ679096.1"/>
</dbReference>
<keyword evidence="2" id="KW-1185">Reference proteome</keyword>
<dbReference type="Pfam" id="PF11697">
    <property type="entry name" value="DUF3293"/>
    <property type="match status" value="1"/>
</dbReference>